<evidence type="ECO:0000256" key="1">
    <source>
        <dbReference type="SAM" id="MobiDB-lite"/>
    </source>
</evidence>
<proteinExistence type="predicted"/>
<dbReference type="EMBL" id="CAJPWZ010003097">
    <property type="protein sequence ID" value="CAG2251710.1"/>
    <property type="molecule type" value="Genomic_DNA"/>
</dbReference>
<dbReference type="GO" id="GO:0015074">
    <property type="term" value="P:DNA integration"/>
    <property type="evidence" value="ECO:0007669"/>
    <property type="project" value="InterPro"/>
</dbReference>
<dbReference type="GO" id="GO:0003676">
    <property type="term" value="F:nucleic acid binding"/>
    <property type="evidence" value="ECO:0007669"/>
    <property type="project" value="InterPro"/>
</dbReference>
<dbReference type="SUPFAM" id="SSF53098">
    <property type="entry name" value="Ribonuclease H-like"/>
    <property type="match status" value="1"/>
</dbReference>
<feature type="domain" description="Integrase catalytic" evidence="2">
    <location>
        <begin position="773"/>
        <end position="936"/>
    </location>
</feature>
<feature type="compositionally biased region" description="Polar residues" evidence="1">
    <location>
        <begin position="256"/>
        <end position="266"/>
    </location>
</feature>
<feature type="region of interest" description="Disordered" evidence="1">
    <location>
        <begin position="1051"/>
        <end position="1135"/>
    </location>
</feature>
<sequence length="2166" mass="245030">MGKRKPSKDMVLVRWENNSSLEYDGKEHYVPISKMVENVANVHVGDSVTIKWVRKVWKGILVRDVEKRKDGKDGKVDKGEKDKRKKLGKDIKGKKEKKEIIRKVDKGSKIGKYTQKLKLTDQKTENVVKVLPDFIPSSSSKNGICLKCNRTIEKVIKLEEELLHIRGDLVTKRQNVVNTQINIPSPRRATVTKRMLRSPLIPPEKQQRTQLSTLIPIRLVQLQPFNQLAKQQILQPIHQKQPEIDATKPPEFMPQPKQTEGLSQTKTKRSLQFTKEGLDLKDTDLTGEIKQSIAIIMATSFKNPPTFDPRSMTYETWKNEISVWQLVTDLKVDKQALAVSLTLTGNAREVAMDVPAADLAKEDGMAKLITQLDKAFLRDDKDKAYEAYKNFDTFVKTENLSMSDYIIEFDKRYSKSKKYDMTLPEAVLAFKLLDNAGLSSRDKQLALTASSDVKYTSMKSALQRIFGERMSGPSENTGIVPSITIKQEPVYYTQQNKGSKSKEKGTNPLNRFGKRTKCAICQSVFHWAKDCPDKVNSVNFVESESEIVENCNITLFTKEQPPVSEIFVLESACSAIIDTACTRTVCGENWFKQLLERTGDITTVTSSRAFKFGDGKVVNSFMRATIPAQIGSTNCKIETEIVKADIPLLLSKASLKKAGTVLDLKNDRAIMFNKPVELEFTSSGHYCVNIVKTKPEIQNSPVNVEENVLNITDDMSTAEKRKTLVKIHKQFGHATFNRLSKLINKAGMNNADTLELLRSVCENCDICMTNKRPSSKPVVGLPLATEFNETVAVDLHELEHNVWYLHIIDEFTRFSAGCIMKTKKGSEFVKKFLESWISIHGSPRRLYSDNGGEFNNDEVRDMAENFNIEVKTTAAYSPWSNGLLERHNQTLTDTLLKLKADNNCDWDIALSWALMAKNALDNEHGYSPYQLVYGRNPNLPSVLTDKLPALEGTTMSEVVGKHIETLHSARTAFTRSECSERIRRALRKQTRPSGISYQTGDKVYYKRPDNKEWKGPGVVIGQDGAVVFVRHGGMLVRVHQCRLTKVSTIPETEENKNTSNFEQEKEAKRIISKSMPVHENKFVNYCDSDTDNENDSDSNVEAIENGNNEGQDENVNNEGQDENVNNEGQDENVNNEEQVEHAIAGTERPKLADMKTGQTVKYKNAESGEQCVAKVTGRAGKATGSNKNWFNLQYLEPITLKGAEISVDMSKLKELENVATEVELPSSDDDSVMIFEDVSFREAKLKELNSWKNNSVYEECTDTGQKCISTRWICSLKDTSEGTIHKARLVARGFEEFNRDDIPKDSPTCGTDSLRLVLAILAQRSWKTRTMDIKTAFLQGAEIERKIYVKPPMEAQCKDIIWKLRKCVYGLSDASLSWYNRVKEVLEQCKVSVSKVDPAVFFWKNNKGSVEGVLTCHVDDFLWGGSKEFEEKVINSIRSTFCVGKEELEENGSFPYVGIELSKHENDLHLRQNTYQNSLKFIPIEKSRMGVKEELLTKEERELLQSKIGQILWIARQSRPDVIFDASNLASSLKKANVQTLNEANKIIKNLKSETVTLKFRKLGNDNAIRLVVFSDSSLGNLSDGGTQGGHFIVLVGENGIFSPITWQSKRIRRVARSTLAAETLAMADAIDSGIFIASLYTELMYGKADPTQLPITCLTDCHSLWDAIKSTKQVSEKRLRLEISSIRELIQMHQIVSISIYYPSGKRTKFIKNETFRTVCRAIVDTENADTIINALITDHSDAVIKGASKIISKEASQICKKKSGSCLQGSSCNEIMEFSWNKLKNELVIRAPGILKIISAIVSDIPSSLTDNRLRHVLQSAVIAFHGRSREMSTLQYIVCMIQAHGGCTNRDIERLVKIGLSVHPSTLRSKLASWQENLDSAITELKEKWQNGESGPKYQLVGDNWDKNIVPSYRTTQQKTVSIHLFNVIAVEDRITPIIEIPPEIKSPDHMTTEDFIPSIQDQLLLRLFDCNETKTQDVIRLLQDLSKKYVPYSDGEVSGEVFLGGDRLTDERVQSAQEAMANADNPFDRLEGFISKIEDWHRLMNFLEAICKLTFSTSSAQDRGTAYYYRNLLNARNVKHEVKNSYRAYKHLYYTIFDAICCIFFLKQFNLTSYEDPIPFPPKFAELKNVEKIEWVNSVIESVVDKWFLKKQRTLYKRLGMS</sequence>
<dbReference type="InterPro" id="IPR050951">
    <property type="entry name" value="Retrovirus_Pol_polyprotein"/>
</dbReference>
<dbReference type="Pfam" id="PF00665">
    <property type="entry name" value="rve"/>
    <property type="match status" value="1"/>
</dbReference>
<accession>A0A8S3VA25</accession>
<feature type="region of interest" description="Disordered" evidence="1">
    <location>
        <begin position="245"/>
        <end position="266"/>
    </location>
</feature>
<reference evidence="3" key="1">
    <citation type="submission" date="2021-03" db="EMBL/GenBank/DDBJ databases">
        <authorList>
            <person name="Bekaert M."/>
        </authorList>
    </citation>
    <scope>NUCLEOTIDE SEQUENCE</scope>
</reference>
<dbReference type="InterPro" id="IPR013103">
    <property type="entry name" value="RVT_2"/>
</dbReference>
<evidence type="ECO:0000313" key="4">
    <source>
        <dbReference type="Proteomes" id="UP000683360"/>
    </source>
</evidence>
<dbReference type="PANTHER" id="PTHR37984">
    <property type="entry name" value="PROTEIN CBG26694"/>
    <property type="match status" value="1"/>
</dbReference>
<organism evidence="3 4">
    <name type="scientific">Mytilus edulis</name>
    <name type="common">Blue mussel</name>
    <dbReference type="NCBI Taxonomy" id="6550"/>
    <lineage>
        <taxon>Eukaryota</taxon>
        <taxon>Metazoa</taxon>
        <taxon>Spiralia</taxon>
        <taxon>Lophotrochozoa</taxon>
        <taxon>Mollusca</taxon>
        <taxon>Bivalvia</taxon>
        <taxon>Autobranchia</taxon>
        <taxon>Pteriomorphia</taxon>
        <taxon>Mytilida</taxon>
        <taxon>Mytiloidea</taxon>
        <taxon>Mytilidae</taxon>
        <taxon>Mytilinae</taxon>
        <taxon>Mytilus</taxon>
    </lineage>
</organism>
<evidence type="ECO:0000313" key="3">
    <source>
        <dbReference type="EMBL" id="CAG2251710.1"/>
    </source>
</evidence>
<dbReference type="InterPro" id="IPR012337">
    <property type="entry name" value="RNaseH-like_sf"/>
</dbReference>
<evidence type="ECO:0000259" key="2">
    <source>
        <dbReference type="PROSITE" id="PS50994"/>
    </source>
</evidence>
<keyword evidence="4" id="KW-1185">Reference proteome</keyword>
<feature type="compositionally biased region" description="Acidic residues" evidence="1">
    <location>
        <begin position="1088"/>
        <end position="1098"/>
    </location>
</feature>
<dbReference type="InterPro" id="IPR036397">
    <property type="entry name" value="RNaseH_sf"/>
</dbReference>
<dbReference type="Proteomes" id="UP000683360">
    <property type="component" value="Unassembled WGS sequence"/>
</dbReference>
<dbReference type="Pfam" id="PF07727">
    <property type="entry name" value="RVT_2"/>
    <property type="match status" value="1"/>
</dbReference>
<dbReference type="Gene3D" id="3.30.420.10">
    <property type="entry name" value="Ribonuclease H-like superfamily/Ribonuclease H"/>
    <property type="match status" value="1"/>
</dbReference>
<dbReference type="InterPro" id="IPR046496">
    <property type="entry name" value="DUF6589"/>
</dbReference>
<dbReference type="PROSITE" id="PS50994">
    <property type="entry name" value="INTEGRASE"/>
    <property type="match status" value="1"/>
</dbReference>
<protein>
    <recommendedName>
        <fullName evidence="2">Integrase catalytic domain-containing protein</fullName>
    </recommendedName>
</protein>
<dbReference type="InterPro" id="IPR001584">
    <property type="entry name" value="Integrase_cat-core"/>
</dbReference>
<name>A0A8S3VA25_MYTED</name>
<feature type="compositionally biased region" description="Polar residues" evidence="1">
    <location>
        <begin position="1105"/>
        <end position="1118"/>
    </location>
</feature>
<dbReference type="Pfam" id="PF20231">
    <property type="entry name" value="DUF6589"/>
    <property type="match status" value="1"/>
</dbReference>
<gene>
    <name evidence="3" type="ORF">MEDL_63376</name>
</gene>
<comment type="caution">
    <text evidence="3">The sequence shown here is derived from an EMBL/GenBank/DDBJ whole genome shotgun (WGS) entry which is preliminary data.</text>
</comment>
<dbReference type="PANTHER" id="PTHR37984:SF5">
    <property type="entry name" value="PROTEIN NYNRIN-LIKE"/>
    <property type="match status" value="1"/>
</dbReference>